<evidence type="ECO:0008006" key="4">
    <source>
        <dbReference type="Google" id="ProtNLM"/>
    </source>
</evidence>
<feature type="signal peptide" evidence="1">
    <location>
        <begin position="1"/>
        <end position="19"/>
    </location>
</feature>
<reference evidence="2 3" key="1">
    <citation type="submission" date="2017-03" db="EMBL/GenBank/DDBJ databases">
        <title>Draft Genome sequence of Marispirochaeta sp. strain JC444.</title>
        <authorList>
            <person name="Shivani Y."/>
            <person name="Subhash Y."/>
            <person name="Sasikala C."/>
            <person name="Ramana C."/>
        </authorList>
    </citation>
    <scope>NUCLEOTIDE SEQUENCE [LARGE SCALE GENOMIC DNA]</scope>
    <source>
        <strain evidence="2 3">JC444</strain>
    </source>
</reference>
<dbReference type="AlphaFoldDB" id="A0A1Y1RZW6"/>
<name>A0A1Y1RZW6_9SPIO</name>
<sequence length="288" mass="32089">MKKRICISLLLILALSLSALEIGASFNAGSLNLSPDRKKDDSDISGTDYLYGVSVFANAPVADNLSLETGLYYDPVLRYSVSALLNYRSDYFQLKAGPFFGFLNDWDTILKPGISTEVLVDVPGTIFARLRADSSIGGRIVRDGDYLQEKSVLGVGFYIPNAICEVSLENKTYTEKTSSGEKENHFRQYAFSTDVYQKNRPYRVKLTFAYQTRTLSFIEAATVEHVLNSLVLGTRLDVRSSDRLDVFFDLESNIYSFGEANDTFIDLAESGIGVYLFSLTAGFRFSLD</sequence>
<evidence type="ECO:0000313" key="2">
    <source>
        <dbReference type="EMBL" id="ORC36492.1"/>
    </source>
</evidence>
<dbReference type="RefSeq" id="WP_083048976.1">
    <property type="nucleotide sequence ID" value="NZ_MWQY01000005.1"/>
</dbReference>
<evidence type="ECO:0000256" key="1">
    <source>
        <dbReference type="SAM" id="SignalP"/>
    </source>
</evidence>
<comment type="caution">
    <text evidence="2">The sequence shown here is derived from an EMBL/GenBank/DDBJ whole genome shotgun (WGS) entry which is preliminary data.</text>
</comment>
<accession>A0A1Y1RZW6</accession>
<protein>
    <recommendedName>
        <fullName evidence="4">Outer membrane protein beta-barrel domain-containing protein</fullName>
    </recommendedName>
</protein>
<dbReference type="STRING" id="1963862.B4O97_05300"/>
<gene>
    <name evidence="2" type="ORF">B4O97_05300</name>
</gene>
<dbReference type="Proteomes" id="UP000192343">
    <property type="component" value="Unassembled WGS sequence"/>
</dbReference>
<organism evidence="2 3">
    <name type="scientific">Marispirochaeta aestuarii</name>
    <dbReference type="NCBI Taxonomy" id="1963862"/>
    <lineage>
        <taxon>Bacteria</taxon>
        <taxon>Pseudomonadati</taxon>
        <taxon>Spirochaetota</taxon>
        <taxon>Spirochaetia</taxon>
        <taxon>Spirochaetales</taxon>
        <taxon>Spirochaetaceae</taxon>
        <taxon>Marispirochaeta</taxon>
    </lineage>
</organism>
<dbReference type="EMBL" id="MWQY01000005">
    <property type="protein sequence ID" value="ORC36492.1"/>
    <property type="molecule type" value="Genomic_DNA"/>
</dbReference>
<evidence type="ECO:0000313" key="3">
    <source>
        <dbReference type="Proteomes" id="UP000192343"/>
    </source>
</evidence>
<keyword evidence="3" id="KW-1185">Reference proteome</keyword>
<dbReference type="OrthoDB" id="360938at2"/>
<keyword evidence="1" id="KW-0732">Signal</keyword>
<feature type="chain" id="PRO_5013208751" description="Outer membrane protein beta-barrel domain-containing protein" evidence="1">
    <location>
        <begin position="20"/>
        <end position="288"/>
    </location>
</feature>
<proteinExistence type="predicted"/>